<evidence type="ECO:0000256" key="1">
    <source>
        <dbReference type="ARBA" id="ARBA00001971"/>
    </source>
</evidence>
<keyword evidence="3" id="KW-0349">Heme</keyword>
<evidence type="ECO:0000256" key="3">
    <source>
        <dbReference type="ARBA" id="ARBA00022617"/>
    </source>
</evidence>
<dbReference type="GO" id="GO:0004497">
    <property type="term" value="F:monooxygenase activity"/>
    <property type="evidence" value="ECO:0007669"/>
    <property type="project" value="UniProtKB-KW"/>
</dbReference>
<sequence length="388" mass="43098">MSPLLLCSIAVAIFLYLCFPNLRTSHRLRPGLKPTPLVGNLPHFGSKPHHSMAALAQKYGPLVHLRMGLVHVIVAASASVAAQFMKAHDANFSSRPPNSDAKYVAYNYQDLVFAPYGPRWRMLRKISSVHLFSGKALDDFRHLRQVNYYYYYYLLEEVAVLTRALARASPTEAVNLGQLLNVCSTNTLGRMMLGRRVVGDALEWLDLRGVAAKMKKLHRRFDAFLTEIVEEHKINGFNGTEEYSNMLSMLIPLKEDGDGDGLKLTDTEIKALLLNMFTAGTDTSASTVECAIAIAANSCEINGYHIPKNSTLLVTIWAIARDPIIWVDPLKFKPERFLGGGENAGVSMALRMVHLLIGTLVHAFEWHLADGLKPAENLNMEEAYGLMG</sequence>
<gene>
    <name evidence="9" type="ORF">GH714_025059</name>
</gene>
<protein>
    <recommendedName>
        <fullName evidence="11">Flavonoid 3'-monooxygenase</fullName>
    </recommendedName>
</protein>
<evidence type="ECO:0000256" key="6">
    <source>
        <dbReference type="ARBA" id="ARBA00023002"/>
    </source>
</evidence>
<dbReference type="PRINTS" id="PR00463">
    <property type="entry name" value="EP450I"/>
</dbReference>
<keyword evidence="8" id="KW-0503">Monooxygenase</keyword>
<keyword evidence="10" id="KW-1185">Reference proteome</keyword>
<evidence type="ECO:0000256" key="7">
    <source>
        <dbReference type="ARBA" id="ARBA00023004"/>
    </source>
</evidence>
<evidence type="ECO:0000256" key="2">
    <source>
        <dbReference type="ARBA" id="ARBA00010617"/>
    </source>
</evidence>
<keyword evidence="6" id="KW-0560">Oxidoreductase</keyword>
<evidence type="ECO:0000313" key="10">
    <source>
        <dbReference type="Proteomes" id="UP000467840"/>
    </source>
</evidence>
<evidence type="ECO:0000256" key="8">
    <source>
        <dbReference type="ARBA" id="ARBA00023033"/>
    </source>
</evidence>
<keyword evidence="7" id="KW-0408">Iron</keyword>
<comment type="caution">
    <text evidence="9">The sequence shown here is derived from an EMBL/GenBank/DDBJ whole genome shotgun (WGS) entry which is preliminary data.</text>
</comment>
<keyword evidence="5" id="KW-0521">NADP</keyword>
<reference evidence="9 10" key="1">
    <citation type="journal article" date="2020" name="Mol. Plant">
        <title>The Chromosome-Based Rubber Tree Genome Provides New Insights into Spurge Genome Evolution and Rubber Biosynthesis.</title>
        <authorList>
            <person name="Liu J."/>
            <person name="Shi C."/>
            <person name="Shi C.C."/>
            <person name="Li W."/>
            <person name="Zhang Q.J."/>
            <person name="Zhang Y."/>
            <person name="Li K."/>
            <person name="Lu H.F."/>
            <person name="Shi C."/>
            <person name="Zhu S.T."/>
            <person name="Xiao Z.Y."/>
            <person name="Nan H."/>
            <person name="Yue Y."/>
            <person name="Zhu X.G."/>
            <person name="Wu Y."/>
            <person name="Hong X.N."/>
            <person name="Fan G.Y."/>
            <person name="Tong Y."/>
            <person name="Zhang D."/>
            <person name="Mao C.L."/>
            <person name="Liu Y.L."/>
            <person name="Hao S.J."/>
            <person name="Liu W.Q."/>
            <person name="Lv M.Q."/>
            <person name="Zhang H.B."/>
            <person name="Liu Y."/>
            <person name="Hu-Tang G.R."/>
            <person name="Wang J.P."/>
            <person name="Wang J.H."/>
            <person name="Sun Y.H."/>
            <person name="Ni S.B."/>
            <person name="Chen W.B."/>
            <person name="Zhang X.C."/>
            <person name="Jiao Y.N."/>
            <person name="Eichler E.E."/>
            <person name="Li G.H."/>
            <person name="Liu X."/>
            <person name="Gao L.Z."/>
        </authorList>
    </citation>
    <scope>NUCLEOTIDE SEQUENCE [LARGE SCALE GENOMIC DNA]</scope>
    <source>
        <strain evidence="10">cv. GT1</strain>
        <tissue evidence="9">Leaf</tissue>
    </source>
</reference>
<dbReference type="InterPro" id="IPR036396">
    <property type="entry name" value="Cyt_P450_sf"/>
</dbReference>
<keyword evidence="4" id="KW-0479">Metal-binding</keyword>
<dbReference type="GO" id="GO:0020037">
    <property type="term" value="F:heme binding"/>
    <property type="evidence" value="ECO:0007669"/>
    <property type="project" value="InterPro"/>
</dbReference>
<dbReference type="EMBL" id="JAAGAX010000008">
    <property type="protein sequence ID" value="KAF2307139.1"/>
    <property type="molecule type" value="Genomic_DNA"/>
</dbReference>
<dbReference type="InterPro" id="IPR002401">
    <property type="entry name" value="Cyt_P450_E_grp-I"/>
</dbReference>
<dbReference type="PANTHER" id="PTHR47944">
    <property type="entry name" value="CYTOCHROME P450 98A9"/>
    <property type="match status" value="1"/>
</dbReference>
<dbReference type="Gene3D" id="1.10.630.10">
    <property type="entry name" value="Cytochrome P450"/>
    <property type="match status" value="2"/>
</dbReference>
<evidence type="ECO:0000313" key="9">
    <source>
        <dbReference type="EMBL" id="KAF2307139.1"/>
    </source>
</evidence>
<comment type="similarity">
    <text evidence="2">Belongs to the cytochrome P450 family.</text>
</comment>
<accession>A0A6A6M5A8</accession>
<dbReference type="AlphaFoldDB" id="A0A6A6M5A8"/>
<dbReference type="PANTHER" id="PTHR47944:SF18">
    <property type="entry name" value="FLAVONOID 3'-MONOOXYGENASE"/>
    <property type="match status" value="1"/>
</dbReference>
<dbReference type="GO" id="GO:0016705">
    <property type="term" value="F:oxidoreductase activity, acting on paired donors, with incorporation or reduction of molecular oxygen"/>
    <property type="evidence" value="ECO:0007669"/>
    <property type="project" value="InterPro"/>
</dbReference>
<dbReference type="Proteomes" id="UP000467840">
    <property type="component" value="Chromosome 9"/>
</dbReference>
<dbReference type="InterPro" id="IPR001128">
    <property type="entry name" value="Cyt_P450"/>
</dbReference>
<name>A0A6A6M5A8_HEVBR</name>
<evidence type="ECO:0000256" key="5">
    <source>
        <dbReference type="ARBA" id="ARBA00022857"/>
    </source>
</evidence>
<evidence type="ECO:0008006" key="11">
    <source>
        <dbReference type="Google" id="ProtNLM"/>
    </source>
</evidence>
<proteinExistence type="inferred from homology"/>
<dbReference type="GO" id="GO:0005506">
    <property type="term" value="F:iron ion binding"/>
    <property type="evidence" value="ECO:0007669"/>
    <property type="project" value="InterPro"/>
</dbReference>
<dbReference type="Pfam" id="PF00067">
    <property type="entry name" value="p450"/>
    <property type="match status" value="3"/>
</dbReference>
<evidence type="ECO:0000256" key="4">
    <source>
        <dbReference type="ARBA" id="ARBA00022723"/>
    </source>
</evidence>
<comment type="cofactor">
    <cofactor evidence="1">
        <name>heme</name>
        <dbReference type="ChEBI" id="CHEBI:30413"/>
    </cofactor>
</comment>
<organism evidence="9 10">
    <name type="scientific">Hevea brasiliensis</name>
    <name type="common">Para rubber tree</name>
    <name type="synonym">Siphonia brasiliensis</name>
    <dbReference type="NCBI Taxonomy" id="3981"/>
    <lineage>
        <taxon>Eukaryota</taxon>
        <taxon>Viridiplantae</taxon>
        <taxon>Streptophyta</taxon>
        <taxon>Embryophyta</taxon>
        <taxon>Tracheophyta</taxon>
        <taxon>Spermatophyta</taxon>
        <taxon>Magnoliopsida</taxon>
        <taxon>eudicotyledons</taxon>
        <taxon>Gunneridae</taxon>
        <taxon>Pentapetalae</taxon>
        <taxon>rosids</taxon>
        <taxon>fabids</taxon>
        <taxon>Malpighiales</taxon>
        <taxon>Euphorbiaceae</taxon>
        <taxon>Crotonoideae</taxon>
        <taxon>Micrandreae</taxon>
        <taxon>Hevea</taxon>
    </lineage>
</organism>
<dbReference type="SUPFAM" id="SSF48264">
    <property type="entry name" value="Cytochrome P450"/>
    <property type="match status" value="1"/>
</dbReference>